<evidence type="ECO:0000313" key="3">
    <source>
        <dbReference type="EMBL" id="KAA0035237.1"/>
    </source>
</evidence>
<dbReference type="AlphaFoldDB" id="A0A5A7T0X7"/>
<name>A0A5A7T0X7_CUCMM</name>
<feature type="compositionally biased region" description="Low complexity" evidence="1">
    <location>
        <begin position="111"/>
        <end position="120"/>
    </location>
</feature>
<protein>
    <submittedName>
        <fullName evidence="3">Gag/pol protein</fullName>
    </submittedName>
</protein>
<proteinExistence type="predicted"/>
<evidence type="ECO:0000313" key="5">
    <source>
        <dbReference type="Proteomes" id="UP000321393"/>
    </source>
</evidence>
<evidence type="ECO:0000313" key="6">
    <source>
        <dbReference type="Proteomes" id="UP000321947"/>
    </source>
</evidence>
<feature type="region of interest" description="Disordered" evidence="1">
    <location>
        <begin position="70"/>
        <end position="91"/>
    </location>
</feature>
<dbReference type="EMBL" id="SSTD01005073">
    <property type="protein sequence ID" value="TYK22392.1"/>
    <property type="molecule type" value="Genomic_DNA"/>
</dbReference>
<evidence type="ECO:0000313" key="4">
    <source>
        <dbReference type="EMBL" id="TYK22392.1"/>
    </source>
</evidence>
<feature type="region of interest" description="Disordered" evidence="1">
    <location>
        <begin position="103"/>
        <end position="133"/>
    </location>
</feature>
<keyword evidence="2" id="KW-0812">Transmembrane</keyword>
<dbReference type="Proteomes" id="UP000321947">
    <property type="component" value="Unassembled WGS sequence"/>
</dbReference>
<dbReference type="Proteomes" id="UP000321393">
    <property type="component" value="Unassembled WGS sequence"/>
</dbReference>
<sequence length="133" mass="14979">MKSYCFEQNVDEPYVYKKVVNSIITFLVLYVDDILLIGNDVGYLIDIKKWLHYKKSGFFQHKKTSGEVKYMSGKDLPTQSSVSGQTSGEVSRDRLFQRCVGHASEKPLPTPSFSTQSTTSGKPPPTDFTVQLC</sequence>
<dbReference type="EMBL" id="SSTE01020126">
    <property type="protein sequence ID" value="KAA0035237.1"/>
    <property type="molecule type" value="Genomic_DNA"/>
</dbReference>
<comment type="caution">
    <text evidence="3">The sequence shown here is derived from an EMBL/GenBank/DDBJ whole genome shotgun (WGS) entry which is preliminary data.</text>
</comment>
<gene>
    <name evidence="4" type="ORF">E5676_scaffold173G00160</name>
    <name evidence="3" type="ORF">E6C27_scaffold228G00140</name>
</gene>
<keyword evidence="2" id="KW-1133">Transmembrane helix</keyword>
<evidence type="ECO:0000256" key="2">
    <source>
        <dbReference type="SAM" id="Phobius"/>
    </source>
</evidence>
<organism evidence="3 5">
    <name type="scientific">Cucumis melo var. makuwa</name>
    <name type="common">Oriental melon</name>
    <dbReference type="NCBI Taxonomy" id="1194695"/>
    <lineage>
        <taxon>Eukaryota</taxon>
        <taxon>Viridiplantae</taxon>
        <taxon>Streptophyta</taxon>
        <taxon>Embryophyta</taxon>
        <taxon>Tracheophyta</taxon>
        <taxon>Spermatophyta</taxon>
        <taxon>Magnoliopsida</taxon>
        <taxon>eudicotyledons</taxon>
        <taxon>Gunneridae</taxon>
        <taxon>Pentapetalae</taxon>
        <taxon>rosids</taxon>
        <taxon>fabids</taxon>
        <taxon>Cucurbitales</taxon>
        <taxon>Cucurbitaceae</taxon>
        <taxon>Benincaseae</taxon>
        <taxon>Cucumis</taxon>
    </lineage>
</organism>
<accession>A0A5A7T0X7</accession>
<reference evidence="5 6" key="1">
    <citation type="submission" date="2019-08" db="EMBL/GenBank/DDBJ databases">
        <title>Draft genome sequences of two oriental melons (Cucumis melo L. var makuwa).</title>
        <authorList>
            <person name="Kwon S.-Y."/>
        </authorList>
    </citation>
    <scope>NUCLEOTIDE SEQUENCE [LARGE SCALE GENOMIC DNA]</scope>
    <source>
        <strain evidence="6">cv. Chang Bougi</strain>
        <strain evidence="5">cv. SW 3</strain>
        <tissue evidence="3">Leaf</tissue>
    </source>
</reference>
<keyword evidence="2" id="KW-0472">Membrane</keyword>
<evidence type="ECO:0000256" key="1">
    <source>
        <dbReference type="SAM" id="MobiDB-lite"/>
    </source>
</evidence>
<feature type="compositionally biased region" description="Polar residues" evidence="1">
    <location>
        <begin position="77"/>
        <end position="89"/>
    </location>
</feature>
<feature type="transmembrane region" description="Helical" evidence="2">
    <location>
        <begin position="23"/>
        <end position="45"/>
    </location>
</feature>
<dbReference type="OrthoDB" id="411615at2759"/>